<feature type="compositionally biased region" description="Basic residues" evidence="1">
    <location>
        <begin position="401"/>
        <end position="411"/>
    </location>
</feature>
<keyword evidence="4" id="KW-1185">Reference proteome</keyword>
<dbReference type="EnsemblMetazoa" id="CJA06383c.1">
    <property type="protein sequence ID" value="CJA06383c.1"/>
    <property type="gene ID" value="WBGene00125587"/>
</dbReference>
<dbReference type="InterPro" id="IPR055510">
    <property type="entry name" value="DUF7083"/>
</dbReference>
<organism evidence="3 4">
    <name type="scientific">Caenorhabditis japonica</name>
    <dbReference type="NCBI Taxonomy" id="281687"/>
    <lineage>
        <taxon>Eukaryota</taxon>
        <taxon>Metazoa</taxon>
        <taxon>Ecdysozoa</taxon>
        <taxon>Nematoda</taxon>
        <taxon>Chromadorea</taxon>
        <taxon>Rhabditida</taxon>
        <taxon>Rhabditina</taxon>
        <taxon>Rhabditomorpha</taxon>
        <taxon>Rhabditoidea</taxon>
        <taxon>Rhabditidae</taxon>
        <taxon>Peloderinae</taxon>
        <taxon>Caenorhabditis</taxon>
    </lineage>
</organism>
<feature type="compositionally biased region" description="Basic and acidic residues" evidence="1">
    <location>
        <begin position="264"/>
        <end position="279"/>
    </location>
</feature>
<dbReference type="Proteomes" id="UP000005237">
    <property type="component" value="Unassembled WGS sequence"/>
</dbReference>
<feature type="domain" description="DUF7083" evidence="2">
    <location>
        <begin position="98"/>
        <end position="184"/>
    </location>
</feature>
<feature type="region of interest" description="Disordered" evidence="1">
    <location>
        <begin position="226"/>
        <end position="313"/>
    </location>
</feature>
<dbReference type="PANTHER" id="PTHR47048">
    <property type="entry name" value="PROTEIN SCAF11"/>
    <property type="match status" value="1"/>
</dbReference>
<evidence type="ECO:0000256" key="1">
    <source>
        <dbReference type="SAM" id="MobiDB-lite"/>
    </source>
</evidence>
<evidence type="ECO:0000259" key="2">
    <source>
        <dbReference type="Pfam" id="PF23309"/>
    </source>
</evidence>
<evidence type="ECO:0000313" key="4">
    <source>
        <dbReference type="Proteomes" id="UP000005237"/>
    </source>
</evidence>
<feature type="compositionally biased region" description="Basic and acidic residues" evidence="1">
    <location>
        <begin position="290"/>
        <end position="306"/>
    </location>
</feature>
<feature type="region of interest" description="Disordered" evidence="1">
    <location>
        <begin position="521"/>
        <end position="561"/>
    </location>
</feature>
<name>A0A8R1DN31_CAEJA</name>
<dbReference type="Pfam" id="PF23309">
    <property type="entry name" value="DUF7083"/>
    <property type="match status" value="1"/>
</dbReference>
<feature type="region of interest" description="Disordered" evidence="1">
    <location>
        <begin position="395"/>
        <end position="503"/>
    </location>
</feature>
<dbReference type="GO" id="GO:0003723">
    <property type="term" value="F:RNA binding"/>
    <property type="evidence" value="ECO:0007669"/>
    <property type="project" value="TreeGrafter"/>
</dbReference>
<evidence type="ECO:0000313" key="3">
    <source>
        <dbReference type="EnsemblMetazoa" id="CJA06383c.1"/>
    </source>
</evidence>
<feature type="compositionally biased region" description="Low complexity" evidence="1">
    <location>
        <begin position="412"/>
        <end position="421"/>
    </location>
</feature>
<dbReference type="PANTHER" id="PTHR47048:SF1">
    <property type="entry name" value="PROTEIN SCAF11"/>
    <property type="match status" value="1"/>
</dbReference>
<protein>
    <recommendedName>
        <fullName evidence="2">DUF7083 domain-containing protein</fullName>
    </recommendedName>
</protein>
<reference evidence="3" key="2">
    <citation type="submission" date="2022-06" db="UniProtKB">
        <authorList>
            <consortium name="EnsemblMetazoa"/>
        </authorList>
    </citation>
    <scope>IDENTIFICATION</scope>
    <source>
        <strain evidence="3">DF5081</strain>
    </source>
</reference>
<proteinExistence type="predicted"/>
<dbReference type="AlphaFoldDB" id="A0A8R1DN31"/>
<accession>A0A8R1DN31</accession>
<sequence length="647" mass="74356">MFYPPTRPIKGEFPHSWFSSCPPSISILFISLLNKPIFEDRNTGDQDHEMDSATLKMFLAQQQEAHKEQLLFLQQQQEKLLETILKKIGTQSDHTNTINSLNGRISTFIYNSEDGETFDRWYGRYEDVIKVDGAQLDDASKARFLVTKLDKHAAEQFRNHILPKMPAEVNFDETVAMLRKLFNETKSVTRLRYELLSTDDNENDHNEEEVDQIVATMVAAVAVAENDGEEKEKEEGVEGEEEEEELGSEKEELDYDEEEEDEERRERTSRYTSEKKGRATLESTEGGDENESKKDGKEQENTKRDGIPSLFDKTITNNPMYKIFYPRELYDAAPQNIVPRLPNGIPLVAQPSSHGRAGFGQGYQAQARITGGGGGVPVGGHWDQAVAMFLNGANPAAKSSRGSRTHRKRRNSSYSSASSDSSDSRSRSRSSSRGGDRRRRDRKEPRRERDHRDKRDDRRDDRRDRRRQDDRRPRQDYHNREDRERDSRRRKEQSKNATIESAKALGLSVEYMDRVNDQKRKREEIVRKKEERRHGLERKESAHSTHHEHQESSSAQAPSKEKTKAFLAVNVSGVQHLTTAVKRIEALATELGQIKKCWRSADDVVSLIFNAHDKAKDFMIKYNGKVLSGMRIVVALEKKFLNLNEVN</sequence>
<feature type="compositionally biased region" description="Basic and acidic residues" evidence="1">
    <location>
        <begin position="521"/>
        <end position="551"/>
    </location>
</feature>
<reference evidence="4" key="1">
    <citation type="submission" date="2010-08" db="EMBL/GenBank/DDBJ databases">
        <authorList>
            <consortium name="Caenorhabditis japonica Sequencing Consortium"/>
            <person name="Wilson R.K."/>
        </authorList>
    </citation>
    <scope>NUCLEOTIDE SEQUENCE [LARGE SCALE GENOMIC DNA]</scope>
    <source>
        <strain evidence="4">DF5081</strain>
    </source>
</reference>
<feature type="compositionally biased region" description="Acidic residues" evidence="1">
    <location>
        <begin position="237"/>
        <end position="263"/>
    </location>
</feature>
<dbReference type="GO" id="GO:0000245">
    <property type="term" value="P:spliceosomal complex assembly"/>
    <property type="evidence" value="ECO:0007669"/>
    <property type="project" value="TreeGrafter"/>
</dbReference>
<feature type="compositionally biased region" description="Basic and acidic residues" evidence="1">
    <location>
        <begin position="442"/>
        <end position="489"/>
    </location>
</feature>